<organism evidence="2 3">
    <name type="scientific">Setaria digitata</name>
    <dbReference type="NCBI Taxonomy" id="48799"/>
    <lineage>
        <taxon>Eukaryota</taxon>
        <taxon>Metazoa</taxon>
        <taxon>Ecdysozoa</taxon>
        <taxon>Nematoda</taxon>
        <taxon>Chromadorea</taxon>
        <taxon>Rhabditida</taxon>
        <taxon>Spirurina</taxon>
        <taxon>Spiruromorpha</taxon>
        <taxon>Filarioidea</taxon>
        <taxon>Setariidae</taxon>
        <taxon>Setaria</taxon>
    </lineage>
</organism>
<accession>A0A915PSK4</accession>
<feature type="region of interest" description="Disordered" evidence="1">
    <location>
        <begin position="1"/>
        <end position="75"/>
    </location>
</feature>
<dbReference type="Proteomes" id="UP000887581">
    <property type="component" value="Unplaced"/>
</dbReference>
<protein>
    <submittedName>
        <fullName evidence="3">Uncharacterized protein</fullName>
    </submittedName>
</protein>
<sequence length="75" mass="8054">MGEELFCLPETDDRGGELKPGRGARLKQLRTASHPNRYRTRHANTDTEGPMLPPAVGAIGGDKGRHVDECLEGGG</sequence>
<evidence type="ECO:0000313" key="2">
    <source>
        <dbReference type="Proteomes" id="UP000887581"/>
    </source>
</evidence>
<evidence type="ECO:0000256" key="1">
    <source>
        <dbReference type="SAM" id="MobiDB-lite"/>
    </source>
</evidence>
<evidence type="ECO:0000313" key="3">
    <source>
        <dbReference type="WBParaSite" id="sdigi.contig23.g1910.t1"/>
    </source>
</evidence>
<feature type="compositionally biased region" description="Basic and acidic residues" evidence="1">
    <location>
        <begin position="11"/>
        <end position="20"/>
    </location>
</feature>
<reference evidence="3" key="1">
    <citation type="submission" date="2022-11" db="UniProtKB">
        <authorList>
            <consortium name="WormBaseParasite"/>
        </authorList>
    </citation>
    <scope>IDENTIFICATION</scope>
</reference>
<proteinExistence type="predicted"/>
<keyword evidence="2" id="KW-1185">Reference proteome</keyword>
<name>A0A915PSK4_9BILA</name>
<dbReference type="AlphaFoldDB" id="A0A915PSK4"/>
<dbReference type="WBParaSite" id="sdigi.contig23.g1910.t1">
    <property type="protein sequence ID" value="sdigi.contig23.g1910.t1"/>
    <property type="gene ID" value="sdigi.contig23.g1910"/>
</dbReference>